<dbReference type="EMBL" id="SRLD01000059">
    <property type="protein sequence ID" value="TGE13063.1"/>
    <property type="molecule type" value="Genomic_DNA"/>
</dbReference>
<comment type="caution">
    <text evidence="2">The sequence shown here is derived from an EMBL/GenBank/DDBJ whole genome shotgun (WGS) entry which is preliminary data.</text>
</comment>
<gene>
    <name evidence="2" type="ORF">E5J99_19680</name>
</gene>
<sequence>MTQPGSTVLATDASAKATQRVLTLYPNPARTVLSVSLTGVDKLATVKVTDVRGSVMSARYLGNGQVDVADLAPGIYVVSVTDAQRTYHQKFVKE</sequence>
<proteinExistence type="predicted"/>
<evidence type="ECO:0000313" key="3">
    <source>
        <dbReference type="Proteomes" id="UP000297739"/>
    </source>
</evidence>
<feature type="domain" description="Secretion system C-terminal sorting" evidence="1">
    <location>
        <begin position="24"/>
        <end position="92"/>
    </location>
</feature>
<accession>A0A4Z0PFU1</accession>
<protein>
    <submittedName>
        <fullName evidence="2">T9SS type A sorting domain-containing protein</fullName>
    </submittedName>
</protein>
<reference evidence="2 3" key="1">
    <citation type="submission" date="2019-04" db="EMBL/GenBank/DDBJ databases">
        <authorList>
            <person name="Feng G."/>
            <person name="Zhang J."/>
            <person name="Zhu H."/>
        </authorList>
    </citation>
    <scope>NUCLEOTIDE SEQUENCE [LARGE SCALE GENOMIC DNA]</scope>
    <source>
        <strain evidence="2 3">JCM 17223</strain>
    </source>
</reference>
<dbReference type="InterPro" id="IPR026444">
    <property type="entry name" value="Secre_tail"/>
</dbReference>
<dbReference type="AlphaFoldDB" id="A0A4Z0PFU1"/>
<dbReference type="Proteomes" id="UP000297739">
    <property type="component" value="Unassembled WGS sequence"/>
</dbReference>
<dbReference type="NCBIfam" id="TIGR04183">
    <property type="entry name" value="Por_Secre_tail"/>
    <property type="match status" value="1"/>
</dbReference>
<evidence type="ECO:0000259" key="1">
    <source>
        <dbReference type="Pfam" id="PF18962"/>
    </source>
</evidence>
<name>A0A4Z0PFU1_9BACT</name>
<keyword evidence="3" id="KW-1185">Reference proteome</keyword>
<evidence type="ECO:0000313" key="2">
    <source>
        <dbReference type="EMBL" id="TGE13063.1"/>
    </source>
</evidence>
<dbReference type="Pfam" id="PF18962">
    <property type="entry name" value="Por_Secre_tail"/>
    <property type="match status" value="1"/>
</dbReference>
<organism evidence="2 3">
    <name type="scientific">Hymenobacter elongatus</name>
    <dbReference type="NCBI Taxonomy" id="877208"/>
    <lineage>
        <taxon>Bacteria</taxon>
        <taxon>Pseudomonadati</taxon>
        <taxon>Bacteroidota</taxon>
        <taxon>Cytophagia</taxon>
        <taxon>Cytophagales</taxon>
        <taxon>Hymenobacteraceae</taxon>
        <taxon>Hymenobacter</taxon>
    </lineage>
</organism>
<dbReference type="OrthoDB" id="862563at2"/>